<reference evidence="3" key="1">
    <citation type="journal article" date="2017" name="J. Biotechnol.">
        <title>Complete genome sequence of Novosphingobium resinovorum SA1, a versatile xenobiotic-degrading bacterium capable of utilizing sulfanilic acid.</title>
        <authorList>
            <person name="Hegedus B."/>
            <person name="Kos P.B."/>
            <person name="Balint B."/>
            <person name="Maroti G."/>
            <person name="Gan H.M."/>
            <person name="Perei K."/>
            <person name="Rakhely G."/>
        </authorList>
    </citation>
    <scope>NUCLEOTIDE SEQUENCE [LARGE SCALE GENOMIC DNA]</scope>
    <source>
        <strain evidence="3">SA1</strain>
    </source>
</reference>
<evidence type="ECO:0000256" key="1">
    <source>
        <dbReference type="ARBA" id="ARBA00023115"/>
    </source>
</evidence>
<sequence>MIQRELLDSAWIPDGEKLELFRHDKDFMIVIGHNELMSTRKWGSEEALATMAYDRIKGSSKRPHFLIGGYGMGFTLRAALRVLPADAKITVVELVPEIIQWARGPMAHLTGDCLEDPRVNLVMGDVAQAIVDGHGDYDAILLDVDNGPDGLVREDNNVIYSKVGLREAYGALTPDGVLAIWSAGADPSFTRRIERARFAVDEVKVHARSNGKGPKHVIWFASKSE</sequence>
<dbReference type="EMBL" id="CP017075">
    <property type="protein sequence ID" value="AOR77537.1"/>
    <property type="molecule type" value="Genomic_DNA"/>
</dbReference>
<keyword evidence="3" id="KW-1185">Reference proteome</keyword>
<proteinExistence type="predicted"/>
<dbReference type="Gene3D" id="3.40.50.150">
    <property type="entry name" value="Vaccinia Virus protein VP39"/>
    <property type="match status" value="1"/>
</dbReference>
<protein>
    <submittedName>
        <fullName evidence="2">Spermidine synthase</fullName>
    </submittedName>
</protein>
<dbReference type="OrthoDB" id="9793351at2"/>
<dbReference type="Pfam" id="PF01564">
    <property type="entry name" value="Spermine_synth"/>
    <property type="match status" value="1"/>
</dbReference>
<name>A0A1D8A5Z1_9SPHN</name>
<dbReference type="KEGG" id="nre:BES08_12800"/>
<dbReference type="PANTHER" id="PTHR43317">
    <property type="entry name" value="THERMOSPERMINE SYNTHASE ACAULIS5"/>
    <property type="match status" value="1"/>
</dbReference>
<dbReference type="SUPFAM" id="SSF53335">
    <property type="entry name" value="S-adenosyl-L-methionine-dependent methyltransferases"/>
    <property type="match status" value="1"/>
</dbReference>
<dbReference type="GO" id="GO:0006596">
    <property type="term" value="P:polyamine biosynthetic process"/>
    <property type="evidence" value="ECO:0007669"/>
    <property type="project" value="UniProtKB-KW"/>
</dbReference>
<dbReference type="AlphaFoldDB" id="A0A1D8A5Z1"/>
<dbReference type="RefSeq" id="WP_069708529.1">
    <property type="nucleotide sequence ID" value="NZ_CP017075.1"/>
</dbReference>
<dbReference type="PANTHER" id="PTHR43317:SF3">
    <property type="entry name" value="BLR2883 PROTEIN"/>
    <property type="match status" value="1"/>
</dbReference>
<dbReference type="Proteomes" id="UP000094626">
    <property type="component" value="Chromosome"/>
</dbReference>
<keyword evidence="1" id="KW-0620">Polyamine biosynthesis</keyword>
<gene>
    <name evidence="2" type="ORF">BES08_12800</name>
</gene>
<organism evidence="2 3">
    <name type="scientific">Novosphingobium resinovorum</name>
    <dbReference type="NCBI Taxonomy" id="158500"/>
    <lineage>
        <taxon>Bacteria</taxon>
        <taxon>Pseudomonadati</taxon>
        <taxon>Pseudomonadota</taxon>
        <taxon>Alphaproteobacteria</taxon>
        <taxon>Sphingomonadales</taxon>
        <taxon>Sphingomonadaceae</taxon>
        <taxon>Novosphingobium</taxon>
    </lineage>
</organism>
<evidence type="ECO:0000313" key="2">
    <source>
        <dbReference type="EMBL" id="AOR77537.1"/>
    </source>
</evidence>
<evidence type="ECO:0000313" key="3">
    <source>
        <dbReference type="Proteomes" id="UP000094626"/>
    </source>
</evidence>
<dbReference type="InterPro" id="IPR029063">
    <property type="entry name" value="SAM-dependent_MTases_sf"/>
</dbReference>
<dbReference type="CDD" id="cd02440">
    <property type="entry name" value="AdoMet_MTases"/>
    <property type="match status" value="1"/>
</dbReference>
<accession>A0A1D8A5Z1</accession>